<proteinExistence type="predicted"/>
<dbReference type="Gene3D" id="2.60.40.10">
    <property type="entry name" value="Immunoglobulins"/>
    <property type="match status" value="1"/>
</dbReference>
<dbReference type="RefSeq" id="WP_345083954.1">
    <property type="nucleotide sequence ID" value="NZ_BAABFA010000019.1"/>
</dbReference>
<organism evidence="2 3">
    <name type="scientific">Nemorincola caseinilytica</name>
    <dbReference type="NCBI Taxonomy" id="2054315"/>
    <lineage>
        <taxon>Bacteria</taxon>
        <taxon>Pseudomonadati</taxon>
        <taxon>Bacteroidota</taxon>
        <taxon>Chitinophagia</taxon>
        <taxon>Chitinophagales</taxon>
        <taxon>Chitinophagaceae</taxon>
        <taxon>Nemorincola</taxon>
    </lineage>
</organism>
<protein>
    <recommendedName>
        <fullName evidence="1">Pesticidal crystal protein Cry22Aa Ig-like domain-containing protein</fullName>
    </recommendedName>
</protein>
<dbReference type="Proteomes" id="UP001500067">
    <property type="component" value="Unassembled WGS sequence"/>
</dbReference>
<keyword evidence="3" id="KW-1185">Reference proteome</keyword>
<accession>A0ABP8NKL5</accession>
<evidence type="ECO:0000259" key="1">
    <source>
        <dbReference type="Pfam" id="PF16403"/>
    </source>
</evidence>
<name>A0ABP8NKL5_9BACT</name>
<dbReference type="EMBL" id="BAABFA010000019">
    <property type="protein sequence ID" value="GAA4468509.1"/>
    <property type="molecule type" value="Genomic_DNA"/>
</dbReference>
<feature type="domain" description="Pesticidal crystal protein Cry22Aa Ig-like" evidence="1">
    <location>
        <begin position="36"/>
        <end position="107"/>
    </location>
</feature>
<comment type="caution">
    <text evidence="2">The sequence shown here is derived from an EMBL/GenBank/DDBJ whole genome shotgun (WGS) entry which is preliminary data.</text>
</comment>
<dbReference type="InterPro" id="IPR013783">
    <property type="entry name" value="Ig-like_fold"/>
</dbReference>
<evidence type="ECO:0000313" key="2">
    <source>
        <dbReference type="EMBL" id="GAA4468509.1"/>
    </source>
</evidence>
<sequence length="213" mass="23104">MKKLLIVLLAMWALTGAGCRKPYNDTRVVKVTYPTIALNGAKYVTIDVGTAYADPGATGTDDISGSTRSLTAEYSTLDVNTPGIYYMRYAMTNANGYITKVGRYIAVTNYDDDVDLTGVYERTSNGVQVNVTRVSRAMYMTDDMGGAGLPDAAYFAVIDEATIDLSVQLSESIGEEIDASDEELHVTATDTSFQYRLSAPGYGTALRVFEKVE</sequence>
<reference evidence="3" key="1">
    <citation type="journal article" date="2019" name="Int. J. Syst. Evol. Microbiol.">
        <title>The Global Catalogue of Microorganisms (GCM) 10K type strain sequencing project: providing services to taxonomists for standard genome sequencing and annotation.</title>
        <authorList>
            <consortium name="The Broad Institute Genomics Platform"/>
            <consortium name="The Broad Institute Genome Sequencing Center for Infectious Disease"/>
            <person name="Wu L."/>
            <person name="Ma J."/>
        </authorList>
    </citation>
    <scope>NUCLEOTIDE SEQUENCE [LARGE SCALE GENOMIC DNA]</scope>
    <source>
        <strain evidence="3">JCM 32105</strain>
    </source>
</reference>
<dbReference type="Pfam" id="PF16403">
    <property type="entry name" value="Bact_surface_Ig-like"/>
    <property type="match status" value="1"/>
</dbReference>
<evidence type="ECO:0000313" key="3">
    <source>
        <dbReference type="Proteomes" id="UP001500067"/>
    </source>
</evidence>
<dbReference type="PROSITE" id="PS51257">
    <property type="entry name" value="PROKAR_LIPOPROTEIN"/>
    <property type="match status" value="1"/>
</dbReference>
<dbReference type="InterPro" id="IPR032179">
    <property type="entry name" value="Cry22Aa_Ig-like"/>
</dbReference>
<gene>
    <name evidence="2" type="ORF">GCM10023093_26230</name>
</gene>